<dbReference type="GO" id="GO:0008757">
    <property type="term" value="F:S-adenosylmethionine-dependent methyltransferase activity"/>
    <property type="evidence" value="ECO:0007669"/>
    <property type="project" value="InterPro"/>
</dbReference>
<feature type="non-terminal residue" evidence="2">
    <location>
        <position position="135"/>
    </location>
</feature>
<protein>
    <recommendedName>
        <fullName evidence="1">Methyltransferase type 11 domain-containing protein</fullName>
    </recommendedName>
</protein>
<dbReference type="SUPFAM" id="SSF53335">
    <property type="entry name" value="S-adenosyl-L-methionine-dependent methyltransferases"/>
    <property type="match status" value="1"/>
</dbReference>
<dbReference type="InterPro" id="IPR029063">
    <property type="entry name" value="SAM-dependent_MTases_sf"/>
</dbReference>
<reference evidence="2" key="1">
    <citation type="journal article" date="2015" name="Nature">
        <title>Complex archaea that bridge the gap between prokaryotes and eukaryotes.</title>
        <authorList>
            <person name="Spang A."/>
            <person name="Saw J.H."/>
            <person name="Jorgensen S.L."/>
            <person name="Zaremba-Niedzwiedzka K."/>
            <person name="Martijn J."/>
            <person name="Lind A.E."/>
            <person name="van Eijk R."/>
            <person name="Schleper C."/>
            <person name="Guy L."/>
            <person name="Ettema T.J."/>
        </authorList>
    </citation>
    <scope>NUCLEOTIDE SEQUENCE</scope>
</reference>
<feature type="domain" description="Methyltransferase type 11" evidence="1">
    <location>
        <begin position="41"/>
        <end position="124"/>
    </location>
</feature>
<dbReference type="Gene3D" id="3.40.50.150">
    <property type="entry name" value="Vaccinia Virus protein VP39"/>
    <property type="match status" value="1"/>
</dbReference>
<evidence type="ECO:0000313" key="2">
    <source>
        <dbReference type="EMBL" id="KKM00585.1"/>
    </source>
</evidence>
<dbReference type="AlphaFoldDB" id="A0A0F9GNV6"/>
<name>A0A0F9GNV6_9ZZZZ</name>
<dbReference type="Pfam" id="PF08241">
    <property type="entry name" value="Methyltransf_11"/>
    <property type="match status" value="1"/>
</dbReference>
<evidence type="ECO:0000259" key="1">
    <source>
        <dbReference type="Pfam" id="PF08241"/>
    </source>
</evidence>
<dbReference type="InterPro" id="IPR013216">
    <property type="entry name" value="Methyltransf_11"/>
</dbReference>
<dbReference type="EMBL" id="LAZR01017400">
    <property type="protein sequence ID" value="KKM00585.1"/>
    <property type="molecule type" value="Genomic_DNA"/>
</dbReference>
<proteinExistence type="predicted"/>
<organism evidence="2">
    <name type="scientific">marine sediment metagenome</name>
    <dbReference type="NCBI Taxonomy" id="412755"/>
    <lineage>
        <taxon>unclassified sequences</taxon>
        <taxon>metagenomes</taxon>
        <taxon>ecological metagenomes</taxon>
    </lineage>
</organism>
<sequence>MIVFDKYEKRGAYHWRQYQKGGNYHNHVNKVVDWVREGKTLDVGAGDGLITSLLGVRGIDDNECAVCLAKQKGVQVELATAYDLYKYIGYENVLMLDVIEHLEYPEKVVSEIKKVLVDGGFLYITAPLAFESGGL</sequence>
<comment type="caution">
    <text evidence="2">The sequence shown here is derived from an EMBL/GenBank/DDBJ whole genome shotgun (WGS) entry which is preliminary data.</text>
</comment>
<gene>
    <name evidence="2" type="ORF">LCGC14_1802990</name>
</gene>
<accession>A0A0F9GNV6</accession>